<dbReference type="RefSeq" id="WP_006783255.1">
    <property type="nucleotide sequence ID" value="NZ_JADMNR010000008.1"/>
</dbReference>
<name>A0A9X4XK92_9FIRM</name>
<gene>
    <name evidence="1" type="ORF">GMA92_13675</name>
</gene>
<proteinExistence type="predicted"/>
<accession>A0A9X4XK92</accession>
<evidence type="ECO:0000313" key="2">
    <source>
        <dbReference type="Proteomes" id="UP000487649"/>
    </source>
</evidence>
<dbReference type="Proteomes" id="UP000487649">
    <property type="component" value="Unassembled WGS sequence"/>
</dbReference>
<sequence length="171" mass="20271">MKDIIKALKVYQEIYKLMTGQQCEKVRVFIEFLKPYERKSFEEFQFNLSKDIESKKSRKVVKVDVVQLGKDFYEMKQLHSTNSEVTDYIELAENVKIKEVLTRNLSEAYAAIEGWDLKTINMSQLNFLGYALLNSELRGKTKKDRKKNLLQLLWKVIESEKMNEIYKNNLL</sequence>
<evidence type="ECO:0000313" key="1">
    <source>
        <dbReference type="EMBL" id="MTK22462.1"/>
    </source>
</evidence>
<protein>
    <submittedName>
        <fullName evidence="1">Uncharacterized protein</fullName>
    </submittedName>
</protein>
<organism evidence="1 2">
    <name type="scientific">Turicibacter sanguinis</name>
    <dbReference type="NCBI Taxonomy" id="154288"/>
    <lineage>
        <taxon>Bacteria</taxon>
        <taxon>Bacillati</taxon>
        <taxon>Bacillota</taxon>
        <taxon>Erysipelotrichia</taxon>
        <taxon>Erysipelotrichales</taxon>
        <taxon>Turicibacteraceae</taxon>
        <taxon>Turicibacter</taxon>
    </lineage>
</organism>
<comment type="caution">
    <text evidence="1">The sequence shown here is derived from an EMBL/GenBank/DDBJ whole genome shotgun (WGS) entry which is preliminary data.</text>
</comment>
<dbReference type="AlphaFoldDB" id="A0A9X4XK92"/>
<reference evidence="1 2" key="1">
    <citation type="journal article" date="2019" name="Nat. Med.">
        <title>A library of human gut bacterial isolates paired with longitudinal multiomics data enables mechanistic microbiome research.</title>
        <authorList>
            <person name="Poyet M."/>
            <person name="Groussin M."/>
            <person name="Gibbons S.M."/>
            <person name="Avila-Pacheco J."/>
            <person name="Jiang X."/>
            <person name="Kearney S.M."/>
            <person name="Perrotta A.R."/>
            <person name="Berdy B."/>
            <person name="Zhao S."/>
            <person name="Lieberman T.D."/>
            <person name="Swanson P.K."/>
            <person name="Smith M."/>
            <person name="Roesemann S."/>
            <person name="Alexander J.E."/>
            <person name="Rich S.A."/>
            <person name="Livny J."/>
            <person name="Vlamakis H."/>
            <person name="Clish C."/>
            <person name="Bullock K."/>
            <person name="Deik A."/>
            <person name="Scott J."/>
            <person name="Pierce K.A."/>
            <person name="Xavier R.J."/>
            <person name="Alm E.J."/>
        </authorList>
    </citation>
    <scope>NUCLEOTIDE SEQUENCE [LARGE SCALE GENOMIC DNA]</scope>
    <source>
        <strain evidence="1 2">BIOML-A198</strain>
    </source>
</reference>
<dbReference type="EMBL" id="WMQE01000040">
    <property type="protein sequence ID" value="MTK22462.1"/>
    <property type="molecule type" value="Genomic_DNA"/>
</dbReference>